<protein>
    <recommendedName>
        <fullName evidence="3">GIY-YIG domain-containing protein</fullName>
    </recommendedName>
</protein>
<name>A0ABM6KFC7_9BACI</name>
<dbReference type="RefSeq" id="WP_088017093.1">
    <property type="nucleotide sequence ID" value="NZ_CP020880.1"/>
</dbReference>
<keyword evidence="2" id="KW-1185">Reference proteome</keyword>
<reference evidence="1 2" key="1">
    <citation type="submission" date="2017-04" db="EMBL/GenBank/DDBJ databases">
        <title>Complete Genome Sequence of the Bacillus horikoshii 20a strain from Cuatro Cienegas, Coahuila, Mexico.</title>
        <authorList>
            <person name="Zarza E."/>
            <person name="Alcaraz L.D."/>
            <person name="Aguilar-Salinas B."/>
            <person name="Islas A."/>
            <person name="Olmedo-Alvarez G."/>
        </authorList>
    </citation>
    <scope>NUCLEOTIDE SEQUENCE [LARGE SCALE GENOMIC DNA]</scope>
    <source>
        <strain evidence="1 2">20a</strain>
    </source>
</reference>
<organism evidence="1 2">
    <name type="scientific">Sutcliffiella horikoshii</name>
    <dbReference type="NCBI Taxonomy" id="79883"/>
    <lineage>
        <taxon>Bacteria</taxon>
        <taxon>Bacillati</taxon>
        <taxon>Bacillota</taxon>
        <taxon>Bacilli</taxon>
        <taxon>Bacillales</taxon>
        <taxon>Bacillaceae</taxon>
        <taxon>Sutcliffiella</taxon>
    </lineage>
</organism>
<dbReference type="Proteomes" id="UP000195573">
    <property type="component" value="Chromosome"/>
</dbReference>
<evidence type="ECO:0000313" key="1">
    <source>
        <dbReference type="EMBL" id="ART75162.1"/>
    </source>
</evidence>
<proteinExistence type="predicted"/>
<gene>
    <name evidence="1" type="ORF">B4U37_03490</name>
</gene>
<accession>A0ABM6KFC7</accession>
<dbReference type="EMBL" id="CP020880">
    <property type="protein sequence ID" value="ART75162.1"/>
    <property type="molecule type" value="Genomic_DNA"/>
</dbReference>
<dbReference type="GeneID" id="96737495"/>
<evidence type="ECO:0000313" key="2">
    <source>
        <dbReference type="Proteomes" id="UP000195573"/>
    </source>
</evidence>
<sequence>MKYEYGSVLLSFEDIYESLPKRLDELISAPKYEIKNLTEGTIKKLFGKDNSPIEGVFLITNHTDKKMLYVGRSRNLATRIGVDLRATSREQATISYKLTTLTDDYPDLETIRDAREFMYKHYSVQMIKVPNENERAIFQIYAAMKLDTINVFNSFRET</sequence>
<evidence type="ECO:0008006" key="3">
    <source>
        <dbReference type="Google" id="ProtNLM"/>
    </source>
</evidence>